<comment type="caution">
    <text evidence="2">The sequence shown here is derived from an EMBL/GenBank/DDBJ whole genome shotgun (WGS) entry which is preliminary data.</text>
</comment>
<dbReference type="EMBL" id="CAMXCT030006559">
    <property type="protein sequence ID" value="CAL4803263.1"/>
    <property type="molecule type" value="Genomic_DNA"/>
</dbReference>
<evidence type="ECO:0000313" key="3">
    <source>
        <dbReference type="EMBL" id="CAL4803263.1"/>
    </source>
</evidence>
<proteinExistence type="predicted"/>
<feature type="compositionally biased region" description="Basic and acidic residues" evidence="1">
    <location>
        <begin position="1"/>
        <end position="32"/>
    </location>
</feature>
<reference evidence="2" key="1">
    <citation type="submission" date="2022-10" db="EMBL/GenBank/DDBJ databases">
        <authorList>
            <person name="Chen Y."/>
            <person name="Dougan E. K."/>
            <person name="Chan C."/>
            <person name="Rhodes N."/>
            <person name="Thang M."/>
        </authorList>
    </citation>
    <scope>NUCLEOTIDE SEQUENCE</scope>
</reference>
<dbReference type="Proteomes" id="UP001152797">
    <property type="component" value="Unassembled WGS sequence"/>
</dbReference>
<name>A0A9P1DTG1_9DINO</name>
<organism evidence="2">
    <name type="scientific">Cladocopium goreaui</name>
    <dbReference type="NCBI Taxonomy" id="2562237"/>
    <lineage>
        <taxon>Eukaryota</taxon>
        <taxon>Sar</taxon>
        <taxon>Alveolata</taxon>
        <taxon>Dinophyceae</taxon>
        <taxon>Suessiales</taxon>
        <taxon>Symbiodiniaceae</taxon>
        <taxon>Cladocopium</taxon>
    </lineage>
</organism>
<dbReference type="EMBL" id="CAMXCT020006559">
    <property type="protein sequence ID" value="CAL1169326.1"/>
    <property type="molecule type" value="Genomic_DNA"/>
</dbReference>
<evidence type="ECO:0000313" key="4">
    <source>
        <dbReference type="Proteomes" id="UP001152797"/>
    </source>
</evidence>
<evidence type="ECO:0000256" key="1">
    <source>
        <dbReference type="SAM" id="MobiDB-lite"/>
    </source>
</evidence>
<accession>A0A9P1DTG1</accession>
<evidence type="ECO:0000313" key="2">
    <source>
        <dbReference type="EMBL" id="CAI4015951.1"/>
    </source>
</evidence>
<dbReference type="AlphaFoldDB" id="A0A9P1DTG1"/>
<dbReference type="EMBL" id="CAMXCT010006559">
    <property type="protein sequence ID" value="CAI4015951.1"/>
    <property type="molecule type" value="Genomic_DNA"/>
</dbReference>
<keyword evidence="4" id="KW-1185">Reference proteome</keyword>
<gene>
    <name evidence="2" type="ORF">C1SCF055_LOCUS40738</name>
</gene>
<protein>
    <submittedName>
        <fullName evidence="2">Uncharacterized protein</fullName>
    </submittedName>
</protein>
<sequence>MPRRKFEQMPFEHDDGLDSPKRKKAKECDPKPRRTMKQKQRSWVLTGLKHLRAPAVIGMLASLVFACGGLDFSATQHFETFAGRMEVTKAEMEVRGGAPPPPPSCAHPRFARALSKIRSNNKRKIRSQAKKFLKEAANTKNRMDKRPRENAHWVKHADLNPVFAYLVENGK</sequence>
<feature type="region of interest" description="Disordered" evidence="1">
    <location>
        <begin position="1"/>
        <end position="37"/>
    </location>
</feature>
<reference evidence="3 4" key="2">
    <citation type="submission" date="2024-05" db="EMBL/GenBank/DDBJ databases">
        <authorList>
            <person name="Chen Y."/>
            <person name="Shah S."/>
            <person name="Dougan E. K."/>
            <person name="Thang M."/>
            <person name="Chan C."/>
        </authorList>
    </citation>
    <scope>NUCLEOTIDE SEQUENCE [LARGE SCALE GENOMIC DNA]</scope>
</reference>